<proteinExistence type="predicted"/>
<name>A0ABY8LV93_9BACT</name>
<evidence type="ECO:0000313" key="3">
    <source>
        <dbReference type="EMBL" id="WGI36448.1"/>
    </source>
</evidence>
<reference evidence="3" key="1">
    <citation type="submission" date="2023-04" db="EMBL/GenBank/DDBJ databases">
        <title>Completed genome of Mycoplasma lagogenitalium type strain 12MS.</title>
        <authorList>
            <person name="Spergser J."/>
        </authorList>
    </citation>
    <scope>NUCLEOTIDE SEQUENCE</scope>
    <source>
        <strain evidence="3">12MS</strain>
    </source>
</reference>
<dbReference type="EC" id="2.7.1.24" evidence="3"/>
<protein>
    <submittedName>
        <fullName evidence="3">Dephospho-CoA kinase</fullName>
        <ecNumber evidence="3">2.7.1.24</ecNumber>
    </submittedName>
</protein>
<keyword evidence="2" id="KW-0067">ATP-binding</keyword>
<gene>
    <name evidence="3" type="ORF">QEG99_03200</name>
</gene>
<sequence length="180" mass="21421">MIAIIGKYGVGKTTFLKKVESFGYKILYTDEFFANCYKFNNSCYWAIKNELGQNYVNESEVIKNELRNFILKDKNNINILEKIVYPILEKHLEENRYDFVEIPNIFSKNANFERFFSHIFNIKTSEKKRQENIEKKGVLKKNSNLNNSLNVGKIKKKVVDILWEDIEKEDFFINFFKSLN</sequence>
<accession>A0ABY8LV93</accession>
<dbReference type="Proteomes" id="UP001179842">
    <property type="component" value="Chromosome"/>
</dbReference>
<dbReference type="InterPro" id="IPR027417">
    <property type="entry name" value="P-loop_NTPase"/>
</dbReference>
<evidence type="ECO:0000256" key="1">
    <source>
        <dbReference type="ARBA" id="ARBA00022741"/>
    </source>
</evidence>
<evidence type="ECO:0000313" key="4">
    <source>
        <dbReference type="Proteomes" id="UP001179842"/>
    </source>
</evidence>
<keyword evidence="4" id="KW-1185">Reference proteome</keyword>
<dbReference type="InterPro" id="IPR001977">
    <property type="entry name" value="Depp_CoAkinase"/>
</dbReference>
<dbReference type="EMBL" id="CP122979">
    <property type="protein sequence ID" value="WGI36448.1"/>
    <property type="molecule type" value="Genomic_DNA"/>
</dbReference>
<keyword evidence="3" id="KW-0808">Transferase</keyword>
<dbReference type="GO" id="GO:0004140">
    <property type="term" value="F:dephospho-CoA kinase activity"/>
    <property type="evidence" value="ECO:0007669"/>
    <property type="project" value="UniProtKB-EC"/>
</dbReference>
<evidence type="ECO:0000256" key="2">
    <source>
        <dbReference type="ARBA" id="ARBA00022840"/>
    </source>
</evidence>
<keyword evidence="3" id="KW-0418">Kinase</keyword>
<keyword evidence="1" id="KW-0547">Nucleotide-binding</keyword>
<dbReference type="Pfam" id="PF01121">
    <property type="entry name" value="CoaE"/>
    <property type="match status" value="1"/>
</dbReference>
<dbReference type="SUPFAM" id="SSF52540">
    <property type="entry name" value="P-loop containing nucleoside triphosphate hydrolases"/>
    <property type="match status" value="1"/>
</dbReference>
<organism evidence="3 4">
    <name type="scientific">Mesomycoplasma lagogenitalium</name>
    <dbReference type="NCBI Taxonomy" id="171286"/>
    <lineage>
        <taxon>Bacteria</taxon>
        <taxon>Bacillati</taxon>
        <taxon>Mycoplasmatota</taxon>
        <taxon>Mycoplasmoidales</taxon>
        <taxon>Metamycoplasmataceae</taxon>
        <taxon>Mesomycoplasma</taxon>
    </lineage>
</organism>
<dbReference type="Gene3D" id="3.40.50.300">
    <property type="entry name" value="P-loop containing nucleotide triphosphate hydrolases"/>
    <property type="match status" value="1"/>
</dbReference>
<dbReference type="RefSeq" id="WP_280101749.1">
    <property type="nucleotide sequence ID" value="NZ_CP122979.1"/>
</dbReference>